<evidence type="ECO:0000256" key="1">
    <source>
        <dbReference type="SAM" id="SignalP"/>
    </source>
</evidence>
<dbReference type="AlphaFoldDB" id="A0ABC8Y4F1"/>
<evidence type="ECO:0000313" key="2">
    <source>
        <dbReference type="EMBL" id="CAL4935754.1"/>
    </source>
</evidence>
<accession>A0ABC8Y4F1</accession>
<protein>
    <submittedName>
        <fullName evidence="2">Uncharacterized protein</fullName>
    </submittedName>
</protein>
<keyword evidence="3" id="KW-1185">Reference proteome</keyword>
<evidence type="ECO:0000313" key="3">
    <source>
        <dbReference type="Proteomes" id="UP001497457"/>
    </source>
</evidence>
<reference evidence="2" key="1">
    <citation type="submission" date="2024-10" db="EMBL/GenBank/DDBJ databases">
        <authorList>
            <person name="Ryan C."/>
        </authorList>
    </citation>
    <scope>NUCLEOTIDE SEQUENCE [LARGE SCALE GENOMIC DNA]</scope>
</reference>
<keyword evidence="1" id="KW-0732">Signal</keyword>
<dbReference type="EMBL" id="OZ075125">
    <property type="protein sequence ID" value="CAL4935754.1"/>
    <property type="molecule type" value="Genomic_DNA"/>
</dbReference>
<proteinExistence type="predicted"/>
<name>A0ABC8Y4F1_9POAL</name>
<feature type="signal peptide" evidence="1">
    <location>
        <begin position="1"/>
        <end position="31"/>
    </location>
</feature>
<feature type="chain" id="PRO_5044880678" evidence="1">
    <location>
        <begin position="32"/>
        <end position="86"/>
    </location>
</feature>
<sequence>MIMAGVGNLGPCVKLLIVVVLVLSASDGSDASRPLKGEAVAPTGAGGQHIISSNGLLASVKLAVVSKALAGASGCTWDPNNRGHCP</sequence>
<gene>
    <name evidence="2" type="ORF">URODEC1_LOCUS29498</name>
</gene>
<organism evidence="2 3">
    <name type="scientific">Urochloa decumbens</name>
    <dbReference type="NCBI Taxonomy" id="240449"/>
    <lineage>
        <taxon>Eukaryota</taxon>
        <taxon>Viridiplantae</taxon>
        <taxon>Streptophyta</taxon>
        <taxon>Embryophyta</taxon>
        <taxon>Tracheophyta</taxon>
        <taxon>Spermatophyta</taxon>
        <taxon>Magnoliopsida</taxon>
        <taxon>Liliopsida</taxon>
        <taxon>Poales</taxon>
        <taxon>Poaceae</taxon>
        <taxon>PACMAD clade</taxon>
        <taxon>Panicoideae</taxon>
        <taxon>Panicodae</taxon>
        <taxon>Paniceae</taxon>
        <taxon>Melinidinae</taxon>
        <taxon>Urochloa</taxon>
    </lineage>
</organism>
<dbReference type="Proteomes" id="UP001497457">
    <property type="component" value="Chromosome 15b"/>
</dbReference>